<protein>
    <submittedName>
        <fullName evidence="2">Uncharacterized protein</fullName>
    </submittedName>
</protein>
<accession>A0A1I7XDJ6</accession>
<dbReference type="WBParaSite" id="Hba_15719">
    <property type="protein sequence ID" value="Hba_15719"/>
    <property type="gene ID" value="Hba_15719"/>
</dbReference>
<reference evidence="2" key="1">
    <citation type="submission" date="2016-11" db="UniProtKB">
        <authorList>
            <consortium name="WormBaseParasite"/>
        </authorList>
    </citation>
    <scope>IDENTIFICATION</scope>
</reference>
<dbReference type="Proteomes" id="UP000095283">
    <property type="component" value="Unplaced"/>
</dbReference>
<proteinExistence type="predicted"/>
<keyword evidence="1" id="KW-1185">Reference proteome</keyword>
<sequence length="76" mass="9381">MRKCLILTADHMPWTLKWAEVVFFFNVCVPFQYKLHSVWVISSDEKKFNLRDLEGFSSYWRDLKKKIFFYKKSRRP</sequence>
<evidence type="ECO:0000313" key="1">
    <source>
        <dbReference type="Proteomes" id="UP000095283"/>
    </source>
</evidence>
<organism evidence="1 2">
    <name type="scientific">Heterorhabditis bacteriophora</name>
    <name type="common">Entomopathogenic nematode worm</name>
    <dbReference type="NCBI Taxonomy" id="37862"/>
    <lineage>
        <taxon>Eukaryota</taxon>
        <taxon>Metazoa</taxon>
        <taxon>Ecdysozoa</taxon>
        <taxon>Nematoda</taxon>
        <taxon>Chromadorea</taxon>
        <taxon>Rhabditida</taxon>
        <taxon>Rhabditina</taxon>
        <taxon>Rhabditomorpha</taxon>
        <taxon>Strongyloidea</taxon>
        <taxon>Heterorhabditidae</taxon>
        <taxon>Heterorhabditis</taxon>
    </lineage>
</organism>
<evidence type="ECO:0000313" key="2">
    <source>
        <dbReference type="WBParaSite" id="Hba_15719"/>
    </source>
</evidence>
<dbReference type="AlphaFoldDB" id="A0A1I7XDJ6"/>
<name>A0A1I7XDJ6_HETBA</name>